<dbReference type="SMART" id="SM00646">
    <property type="entry name" value="Ami_3"/>
    <property type="match status" value="1"/>
</dbReference>
<dbReference type="AlphaFoldDB" id="A0A7R6PFT2"/>
<dbReference type="Pfam" id="PF01520">
    <property type="entry name" value="Amidase_3"/>
    <property type="match status" value="1"/>
</dbReference>
<evidence type="ECO:0000256" key="3">
    <source>
        <dbReference type="ARBA" id="ARBA00022801"/>
    </source>
</evidence>
<dbReference type="Proteomes" id="UP000595564">
    <property type="component" value="Chromosome"/>
</dbReference>
<evidence type="ECO:0000313" key="5">
    <source>
        <dbReference type="EMBL" id="BBB31779.1"/>
    </source>
</evidence>
<dbReference type="InterPro" id="IPR002508">
    <property type="entry name" value="MurNAc-LAA_cat"/>
</dbReference>
<dbReference type="PANTHER" id="PTHR30404:SF0">
    <property type="entry name" value="N-ACETYLMURAMOYL-L-ALANINE AMIDASE AMIC"/>
    <property type="match status" value="1"/>
</dbReference>
<accession>A0A7R6PFT2</accession>
<dbReference type="InterPro" id="IPR050695">
    <property type="entry name" value="N-acetylmuramoyl_amidase_3"/>
</dbReference>
<dbReference type="Gene3D" id="3.40.630.40">
    <property type="entry name" value="Zn-dependent exopeptidases"/>
    <property type="match status" value="1"/>
</dbReference>
<reference evidence="5 6" key="1">
    <citation type="journal article" date="2012" name="Extremophiles">
        <title>Thermotomaculum hydrothermale gen. nov., sp. nov., a novel heterotrophic thermophile within the phylum Acidobacteria from a deep-sea hydrothermal vent chimney in the Southern Okinawa Trough.</title>
        <authorList>
            <person name="Izumi H."/>
            <person name="Nunoura T."/>
            <person name="Miyazaki M."/>
            <person name="Mino S."/>
            <person name="Toki T."/>
            <person name="Takai K."/>
            <person name="Sako Y."/>
            <person name="Sawabe T."/>
            <person name="Nakagawa S."/>
        </authorList>
    </citation>
    <scope>NUCLEOTIDE SEQUENCE [LARGE SCALE GENOMIC DNA]</scope>
    <source>
        <strain evidence="5 6">AC55</strain>
    </source>
</reference>
<dbReference type="PANTHER" id="PTHR30404">
    <property type="entry name" value="N-ACETYLMURAMOYL-L-ALANINE AMIDASE"/>
    <property type="match status" value="1"/>
</dbReference>
<dbReference type="GO" id="GO:0008745">
    <property type="term" value="F:N-acetylmuramoyl-L-alanine amidase activity"/>
    <property type="evidence" value="ECO:0007669"/>
    <property type="project" value="UniProtKB-EC"/>
</dbReference>
<evidence type="ECO:0000259" key="4">
    <source>
        <dbReference type="SMART" id="SM00646"/>
    </source>
</evidence>
<gene>
    <name evidence="5" type="ORF">TTHT_0136</name>
</gene>
<dbReference type="EMBL" id="AP017470">
    <property type="protein sequence ID" value="BBB31779.1"/>
    <property type="molecule type" value="Genomic_DNA"/>
</dbReference>
<dbReference type="SUPFAM" id="SSF53187">
    <property type="entry name" value="Zn-dependent exopeptidases"/>
    <property type="match status" value="1"/>
</dbReference>
<sequence length="562" mass="64886">MEGGLMGKKHLFKMLLSVIILVFGFSVFAQTVTQQEELNKKNQVIETESKTETENNEESRWPENFAFLVNGKIFYLNYIIQDNIPYFTIESVFNPLKQAGLDYQKISNDEYKIVIDENEFSLDLKHFLIKSTKLYVDEKEKEKPDFKPPEPIIIPVDILIKDGQVYFRYDFLVKGLPELINKVVGYDKNSGTFVVGREKPVKINFELKETEPYAILTFKCPAKIKYNLIKTDKNAYLTVNARFNIEKEKLIELESKFFKIVDVKFFGRETEINFELKEKTDKISGYFDRNFDELKIYFYSKDFYNPKVDTLNKAAVELDATKHTIKKIIIDPGHGGEDNGAVSKDGTMEKDIALQIAYKLGKELKKRGYEVVLTRYTDVYVPLKDRTGIANSNKGDLFISIHLNASYRKASGAETYILSLDGYKQVSDTIAFENREIKNSKSKDNKGKDEQSSVSFILWDMAQREYIKDSEKLGEFIQEGLNNLMGIRDRGVKQAPLVVLKGLDMPGVLVEVGFLSNPVEETKLKSEDYQNRVVNVIANSVDRYRIYYELRMKKLSDNEDEE</sequence>
<protein>
    <recommendedName>
        <fullName evidence="2">N-acetylmuramoyl-L-alanine amidase</fullName>
        <ecNumber evidence="2">3.5.1.28</ecNumber>
    </recommendedName>
</protein>
<dbReference type="GO" id="GO:0009253">
    <property type="term" value="P:peptidoglycan catabolic process"/>
    <property type="evidence" value="ECO:0007669"/>
    <property type="project" value="InterPro"/>
</dbReference>
<dbReference type="EC" id="3.5.1.28" evidence="2"/>
<evidence type="ECO:0000256" key="1">
    <source>
        <dbReference type="ARBA" id="ARBA00001561"/>
    </source>
</evidence>
<organism evidence="5 6">
    <name type="scientific">Thermotomaculum hydrothermale</name>
    <dbReference type="NCBI Taxonomy" id="981385"/>
    <lineage>
        <taxon>Bacteria</taxon>
        <taxon>Pseudomonadati</taxon>
        <taxon>Acidobacteriota</taxon>
        <taxon>Holophagae</taxon>
        <taxon>Thermotomaculales</taxon>
        <taxon>Thermotomaculaceae</taxon>
        <taxon>Thermotomaculum</taxon>
    </lineage>
</organism>
<keyword evidence="3" id="KW-0378">Hydrolase</keyword>
<comment type="catalytic activity">
    <reaction evidence="1">
        <text>Hydrolyzes the link between N-acetylmuramoyl residues and L-amino acid residues in certain cell-wall glycopeptides.</text>
        <dbReference type="EC" id="3.5.1.28"/>
    </reaction>
</comment>
<name>A0A7R6PFT2_9BACT</name>
<evidence type="ECO:0000313" key="6">
    <source>
        <dbReference type="Proteomes" id="UP000595564"/>
    </source>
</evidence>
<evidence type="ECO:0000256" key="2">
    <source>
        <dbReference type="ARBA" id="ARBA00011901"/>
    </source>
</evidence>
<dbReference type="GO" id="GO:0030288">
    <property type="term" value="C:outer membrane-bounded periplasmic space"/>
    <property type="evidence" value="ECO:0007669"/>
    <property type="project" value="TreeGrafter"/>
</dbReference>
<proteinExistence type="predicted"/>
<keyword evidence="6" id="KW-1185">Reference proteome</keyword>
<feature type="domain" description="MurNAc-LAA" evidence="4">
    <location>
        <begin position="387"/>
        <end position="542"/>
    </location>
</feature>
<dbReference type="FunFam" id="3.40.630.40:FF:000005">
    <property type="entry name" value="N-acetylmuramoyl-L-alanine amidase (AmiA)"/>
    <property type="match status" value="1"/>
</dbReference>
<dbReference type="CDD" id="cd02696">
    <property type="entry name" value="MurNAc-LAA"/>
    <property type="match status" value="1"/>
</dbReference>
<dbReference type="KEGG" id="thyd:TTHT_0136"/>